<gene>
    <name evidence="1" type="ORF">FHS03_002068</name>
</gene>
<organism evidence="1 2">
    <name type="scientific">Pseudoduganella violacea</name>
    <dbReference type="NCBI Taxonomy" id="1715466"/>
    <lineage>
        <taxon>Bacteria</taxon>
        <taxon>Pseudomonadati</taxon>
        <taxon>Pseudomonadota</taxon>
        <taxon>Betaproteobacteria</taxon>
        <taxon>Burkholderiales</taxon>
        <taxon>Oxalobacteraceae</taxon>
        <taxon>Telluria group</taxon>
        <taxon>Pseudoduganella</taxon>
    </lineage>
</organism>
<dbReference type="RefSeq" id="WP_183440898.1">
    <property type="nucleotide sequence ID" value="NZ_JACHXD010000005.1"/>
</dbReference>
<sequence>MTKHSFGGPWTYIKLELLERYLTFFNTALQRRPTPESPFSRVYIDAFAGTGECEIKLPNGTLSTIRGSARIAIETSPAFNQVHLIDLKAKHVAELQALAASQAQTTVIVHKQDANLALQAILSKLNWRNTRGVLFLDPYGMHVQWSTLERIAATRALDVWYLFPLSGVYRQAAKDFTKVDESKAASLDSVLGTTTWRQAFYEQPAQRSCLEDNGPAIRTSGPAQIATFVHTRLSELFKGWVSEPIFLPENGPPIFALFFAVSNPSDVAITLSKKGADHLFSMLKNKKIGKSLNSIEHNQKNLF</sequence>
<dbReference type="InterPro" id="IPR031009">
    <property type="entry name" value="Tcm_partner"/>
</dbReference>
<evidence type="ECO:0000313" key="1">
    <source>
        <dbReference type="EMBL" id="MBB3119017.1"/>
    </source>
</evidence>
<dbReference type="Proteomes" id="UP000541535">
    <property type="component" value="Unassembled WGS sequence"/>
</dbReference>
<dbReference type="AlphaFoldDB" id="A0A7W5FTU3"/>
<protein>
    <submittedName>
        <fullName evidence="1">Three-Cys-motif partner protein</fullName>
    </submittedName>
</protein>
<keyword evidence="2" id="KW-1185">Reference proteome</keyword>
<name>A0A7W5FTU3_9BURK</name>
<reference evidence="1 2" key="1">
    <citation type="submission" date="2020-08" db="EMBL/GenBank/DDBJ databases">
        <title>Genomic Encyclopedia of Type Strains, Phase III (KMG-III): the genomes of soil and plant-associated and newly described type strains.</title>
        <authorList>
            <person name="Whitman W."/>
        </authorList>
    </citation>
    <scope>NUCLEOTIDE SEQUENCE [LARGE SCALE GENOMIC DNA]</scope>
    <source>
        <strain evidence="1 2">CECT 8897</strain>
    </source>
</reference>
<evidence type="ECO:0000313" key="2">
    <source>
        <dbReference type="Proteomes" id="UP000541535"/>
    </source>
</evidence>
<proteinExistence type="predicted"/>
<dbReference type="EMBL" id="JACHXD010000005">
    <property type="protein sequence ID" value="MBB3119017.1"/>
    <property type="molecule type" value="Genomic_DNA"/>
</dbReference>
<dbReference type="SUPFAM" id="SSF53335">
    <property type="entry name" value="S-adenosyl-L-methionine-dependent methyltransferases"/>
    <property type="match status" value="1"/>
</dbReference>
<dbReference type="Gene3D" id="3.40.50.150">
    <property type="entry name" value="Vaccinia Virus protein VP39"/>
    <property type="match status" value="1"/>
</dbReference>
<comment type="caution">
    <text evidence="1">The sequence shown here is derived from an EMBL/GenBank/DDBJ whole genome shotgun (WGS) entry which is preliminary data.</text>
</comment>
<accession>A0A7W5FTU3</accession>
<dbReference type="InterPro" id="IPR029063">
    <property type="entry name" value="SAM-dependent_MTases_sf"/>
</dbReference>
<dbReference type="NCBIfam" id="TIGR04474">
    <property type="entry name" value="tcm_partner"/>
    <property type="match status" value="1"/>
</dbReference>